<keyword evidence="11" id="KW-1185">Reference proteome</keyword>
<dbReference type="InterPro" id="IPR019035">
    <property type="entry name" value="Mediator_Med12"/>
</dbReference>
<organism evidence="10 11">
    <name type="scientific">Piedraia hortae CBS 480.64</name>
    <dbReference type="NCBI Taxonomy" id="1314780"/>
    <lineage>
        <taxon>Eukaryota</taxon>
        <taxon>Fungi</taxon>
        <taxon>Dikarya</taxon>
        <taxon>Ascomycota</taxon>
        <taxon>Pezizomycotina</taxon>
        <taxon>Dothideomycetes</taxon>
        <taxon>Dothideomycetidae</taxon>
        <taxon>Capnodiales</taxon>
        <taxon>Piedraiaceae</taxon>
        <taxon>Piedraia</taxon>
    </lineage>
</organism>
<dbReference type="GO" id="GO:0016592">
    <property type="term" value="C:mediator complex"/>
    <property type="evidence" value="ECO:0007669"/>
    <property type="project" value="InterPro"/>
</dbReference>
<evidence type="ECO:0000256" key="1">
    <source>
        <dbReference type="ARBA" id="ARBA00004123"/>
    </source>
</evidence>
<reference evidence="10" key="1">
    <citation type="journal article" date="2020" name="Stud. Mycol.">
        <title>101 Dothideomycetes genomes: a test case for predicting lifestyles and emergence of pathogens.</title>
        <authorList>
            <person name="Haridas S."/>
            <person name="Albert R."/>
            <person name="Binder M."/>
            <person name="Bloem J."/>
            <person name="Labutti K."/>
            <person name="Salamov A."/>
            <person name="Andreopoulos B."/>
            <person name="Baker S."/>
            <person name="Barry K."/>
            <person name="Bills G."/>
            <person name="Bluhm B."/>
            <person name="Cannon C."/>
            <person name="Castanera R."/>
            <person name="Culley D."/>
            <person name="Daum C."/>
            <person name="Ezra D."/>
            <person name="Gonzalez J."/>
            <person name="Henrissat B."/>
            <person name="Kuo A."/>
            <person name="Liang C."/>
            <person name="Lipzen A."/>
            <person name="Lutzoni F."/>
            <person name="Magnuson J."/>
            <person name="Mondo S."/>
            <person name="Nolan M."/>
            <person name="Ohm R."/>
            <person name="Pangilinan J."/>
            <person name="Park H.-J."/>
            <person name="Ramirez L."/>
            <person name="Alfaro M."/>
            <person name="Sun H."/>
            <person name="Tritt A."/>
            <person name="Yoshinaga Y."/>
            <person name="Zwiers L.-H."/>
            <person name="Turgeon B."/>
            <person name="Goodwin S."/>
            <person name="Spatafora J."/>
            <person name="Crous P."/>
            <person name="Grigoriev I."/>
        </authorList>
    </citation>
    <scope>NUCLEOTIDE SEQUENCE</scope>
    <source>
        <strain evidence="10">CBS 480.64</strain>
    </source>
</reference>
<evidence type="ECO:0000256" key="7">
    <source>
        <dbReference type="ARBA" id="ARBA00032010"/>
    </source>
</evidence>
<dbReference type="SMART" id="SM01281">
    <property type="entry name" value="Med12"/>
    <property type="match status" value="1"/>
</dbReference>
<dbReference type="GO" id="GO:0003712">
    <property type="term" value="F:transcription coregulator activity"/>
    <property type="evidence" value="ECO:0007669"/>
    <property type="project" value="InterPro"/>
</dbReference>
<sequence length="539" mass="60378">MDQDSPSNGRLGWTSPQDFSDSDECERPAKRARIEAGCEDEDPPLPGSPLPSPPSSPVDRKKCPTDAAEPPKNPPRLPGGRVADVVPWNGRDVQYALDETLVKSGCCNKASSSNRVEAGSARQALWPNLAAKNGLGLQVLSSFFVQVLDTRQTMRQVTKPPTFKLPPRLTVTDSKREAWLRDLADPAKPLRRQSRTIPHGIRGRVMLDHCLNKCIPLTRAVWMIRCVGANEQRAFRRKGVASSVAATSERKWLIEWTTQVEQFLGSSIGACNQSEWRQRMTYVISLVGRLYSESLLDQPHFLDWTINSFATAALESLPIWLTLARAYWKEIVVSIKSGRRLARGIISHLLSLSARDALRPLKSRLLQLVALLAASYPACLVVPDMWPRFEYLVVESGAPESAVREIIRRNEQLTNRIAYNACCPALKLYAELDSIGLSVDYVLLATHCQELMPQHLIPALLDWVSSTYRHGLARIYIAARLIQQLQNCGEDTDGAILDYLRRPQKAVGFQAEPLYLIIIELIRQSAFCPSRYLHWLLAT</sequence>
<evidence type="ECO:0000256" key="2">
    <source>
        <dbReference type="ARBA" id="ARBA00010289"/>
    </source>
</evidence>
<proteinExistence type="inferred from homology"/>
<feature type="compositionally biased region" description="Basic and acidic residues" evidence="8">
    <location>
        <begin position="25"/>
        <end position="36"/>
    </location>
</feature>
<evidence type="ECO:0000256" key="4">
    <source>
        <dbReference type="ARBA" id="ARBA00023015"/>
    </source>
</evidence>
<feature type="compositionally biased region" description="Pro residues" evidence="8">
    <location>
        <begin position="44"/>
        <end position="56"/>
    </location>
</feature>
<evidence type="ECO:0000313" key="11">
    <source>
        <dbReference type="Proteomes" id="UP000799421"/>
    </source>
</evidence>
<dbReference type="AlphaFoldDB" id="A0A6A7C1Y7"/>
<keyword evidence="6" id="KW-0539">Nucleus</keyword>
<feature type="compositionally biased region" description="Polar residues" evidence="8">
    <location>
        <begin position="1"/>
        <end position="19"/>
    </location>
</feature>
<dbReference type="PANTHER" id="PTHR46567:SF1">
    <property type="entry name" value="MEDIATOR OF RNA POLYMERASE II TRANSCRIPTION SUBUNIT 12"/>
    <property type="match status" value="1"/>
</dbReference>
<evidence type="ECO:0000256" key="3">
    <source>
        <dbReference type="ARBA" id="ARBA00019622"/>
    </source>
</evidence>
<evidence type="ECO:0000313" key="10">
    <source>
        <dbReference type="EMBL" id="KAF2861521.1"/>
    </source>
</evidence>
<dbReference type="GO" id="GO:0006357">
    <property type="term" value="P:regulation of transcription by RNA polymerase II"/>
    <property type="evidence" value="ECO:0007669"/>
    <property type="project" value="InterPro"/>
</dbReference>
<comment type="similarity">
    <text evidence="2">Belongs to the Mediator complex subunit 12 family.</text>
</comment>
<evidence type="ECO:0000256" key="6">
    <source>
        <dbReference type="ARBA" id="ARBA00023242"/>
    </source>
</evidence>
<gene>
    <name evidence="10" type="ORF">K470DRAFT_214911</name>
</gene>
<dbReference type="Proteomes" id="UP000799421">
    <property type="component" value="Unassembled WGS sequence"/>
</dbReference>
<dbReference type="OrthoDB" id="20828at2759"/>
<accession>A0A6A7C1Y7</accession>
<name>A0A6A7C1Y7_9PEZI</name>
<evidence type="ECO:0000256" key="5">
    <source>
        <dbReference type="ARBA" id="ARBA00023163"/>
    </source>
</evidence>
<keyword evidence="5" id="KW-0804">Transcription</keyword>
<dbReference type="Pfam" id="PF09497">
    <property type="entry name" value="Med12"/>
    <property type="match status" value="1"/>
</dbReference>
<feature type="region of interest" description="Disordered" evidence="8">
    <location>
        <begin position="1"/>
        <end position="83"/>
    </location>
</feature>
<evidence type="ECO:0000256" key="8">
    <source>
        <dbReference type="SAM" id="MobiDB-lite"/>
    </source>
</evidence>
<dbReference type="PANTHER" id="PTHR46567">
    <property type="entry name" value="MEDIATOR OF RNA POLYMERASE II TRANSCRIPTION SUBUNIT 12"/>
    <property type="match status" value="1"/>
</dbReference>
<keyword evidence="4" id="KW-0805">Transcription regulation</keyword>
<feature type="non-terminal residue" evidence="10">
    <location>
        <position position="539"/>
    </location>
</feature>
<feature type="domain" description="Mediator complex subunit Med12" evidence="9">
    <location>
        <begin position="162"/>
        <end position="225"/>
    </location>
</feature>
<protein>
    <recommendedName>
        <fullName evidence="3">Mediator of RNA polymerase II transcription subunit 12</fullName>
    </recommendedName>
    <alternativeName>
        <fullName evidence="7">Mediator complex subunit 12</fullName>
    </alternativeName>
</protein>
<evidence type="ECO:0000259" key="9">
    <source>
        <dbReference type="SMART" id="SM01281"/>
    </source>
</evidence>
<dbReference type="EMBL" id="MU005972">
    <property type="protein sequence ID" value="KAF2861521.1"/>
    <property type="molecule type" value="Genomic_DNA"/>
</dbReference>
<comment type="subcellular location">
    <subcellularLocation>
        <location evidence="1">Nucleus</location>
    </subcellularLocation>
</comment>